<protein>
    <recommendedName>
        <fullName evidence="4">Flagellin</fullName>
    </recommendedName>
</protein>
<dbReference type="RefSeq" id="WP_058526285.1">
    <property type="nucleotide sequence ID" value="NZ_CAAAHY010000002.1"/>
</dbReference>
<dbReference type="Gene3D" id="6.10.10.10">
    <property type="entry name" value="Flagellar export chaperone, C-terminal domain"/>
    <property type="match status" value="1"/>
</dbReference>
<dbReference type="PATRIC" id="fig|448.7.peg.1184"/>
<keyword evidence="2 4" id="KW-0964">Secreted</keyword>
<evidence type="ECO:0000256" key="1">
    <source>
        <dbReference type="ARBA" id="ARBA00005709"/>
    </source>
</evidence>
<keyword evidence="3 4" id="KW-0975">Bacterial flagellum</keyword>
<dbReference type="GO" id="GO:0005576">
    <property type="term" value="C:extracellular region"/>
    <property type="evidence" value="ECO:0007669"/>
    <property type="project" value="UniProtKB-SubCell"/>
</dbReference>
<evidence type="ECO:0000256" key="4">
    <source>
        <dbReference type="RuleBase" id="RU362073"/>
    </source>
</evidence>
<dbReference type="InterPro" id="IPR046358">
    <property type="entry name" value="Flagellin_C"/>
</dbReference>
<keyword evidence="7" id="KW-0282">Flagellum</keyword>
<comment type="similarity">
    <text evidence="1 4">Belongs to the bacterial flagellin family.</text>
</comment>
<gene>
    <name evidence="7" type="primary">flaA</name>
    <name evidence="7" type="ORF">Lery_1130</name>
</gene>
<feature type="domain" description="Flagellin N-terminal" evidence="5">
    <location>
        <begin position="5"/>
        <end position="142"/>
    </location>
</feature>
<keyword evidence="7" id="KW-0966">Cell projection</keyword>
<evidence type="ECO:0000313" key="8">
    <source>
        <dbReference type="Proteomes" id="UP000054773"/>
    </source>
</evidence>
<comment type="function">
    <text evidence="4">Flagellin is the subunit protein which polymerizes to form the filaments of bacterial flagella.</text>
</comment>
<dbReference type="OrthoDB" id="9796789at2"/>
<dbReference type="Proteomes" id="UP000054773">
    <property type="component" value="Unassembled WGS sequence"/>
</dbReference>
<keyword evidence="8" id="KW-1185">Reference proteome</keyword>
<dbReference type="PRINTS" id="PR00207">
    <property type="entry name" value="FLAGELLIN"/>
</dbReference>
<dbReference type="InterPro" id="IPR010810">
    <property type="entry name" value="Flagellin_hook_IN_motif"/>
</dbReference>
<proteinExistence type="inferred from homology"/>
<dbReference type="AlphaFoldDB" id="A0A0W0TRB1"/>
<evidence type="ECO:0000256" key="2">
    <source>
        <dbReference type="ARBA" id="ARBA00022525"/>
    </source>
</evidence>
<dbReference type="Gene3D" id="2.30.220.10">
    <property type="entry name" value="f41 fragment of flagellin, C-terminal domain"/>
    <property type="match status" value="1"/>
</dbReference>
<comment type="caution">
    <text evidence="7">The sequence shown here is derived from an EMBL/GenBank/DDBJ whole genome shotgun (WGS) entry which is preliminary data.</text>
</comment>
<dbReference type="InterPro" id="IPR001029">
    <property type="entry name" value="Flagellin_N"/>
</dbReference>
<evidence type="ECO:0000313" key="7">
    <source>
        <dbReference type="EMBL" id="KTC98076.1"/>
    </source>
</evidence>
<dbReference type="EMBL" id="LNYA01000023">
    <property type="protein sequence ID" value="KTC98076.1"/>
    <property type="molecule type" value="Genomic_DNA"/>
</dbReference>
<organism evidence="7 8">
    <name type="scientific">Legionella erythra</name>
    <dbReference type="NCBI Taxonomy" id="448"/>
    <lineage>
        <taxon>Bacteria</taxon>
        <taxon>Pseudomonadati</taxon>
        <taxon>Pseudomonadota</taxon>
        <taxon>Gammaproteobacteria</taxon>
        <taxon>Legionellales</taxon>
        <taxon>Legionellaceae</taxon>
        <taxon>Legionella</taxon>
    </lineage>
</organism>
<keyword evidence="7" id="KW-0969">Cilium</keyword>
<dbReference type="SUPFAM" id="SSF64518">
    <property type="entry name" value="Phase 1 flagellin"/>
    <property type="match status" value="1"/>
</dbReference>
<dbReference type="Pfam" id="PF00700">
    <property type="entry name" value="Flagellin_C"/>
    <property type="match status" value="1"/>
</dbReference>
<evidence type="ECO:0000259" key="5">
    <source>
        <dbReference type="Pfam" id="PF00669"/>
    </source>
</evidence>
<sequence>MAQVVNTNVMSLNAQRNLNSSQKMMSTAIQRLSSSLRINSAKDDAAGLAISERMTAQIRGMNQAVRNANDGISLSQTAEGAMGETNNILQRMRELALQSANSTNNSGDRQAIQEEVNQLQSELDRIANNTEFNGQRILDGSFSSASFQVGANANQTINFAIGSVKASSIGGIAAEDGSEVAGAAATDITISIGGGAATTINSSAGFTGSENGQDATSAYAKAAAINDAGVTGLSVTATTTGTQTVGAIGGTAGDTYNLTLNGVAVFTNEDVATALSNSALRDAINGVSDQTGVIASLNGGDLTLTAADGRNITVTESGTGFTAGTDGISVTGGDFDGVLRGSLSISAVDSIAIGGTVANLGLSAAIAKDSLGVDSIDVSTAAGAQEAIKRLDSALSSVTSNRAAMGALQNRFESTISNLQNVAENLSAARSRIQDADFAAETANLTKAQILQQAGNAMLAQANSIPQSVLSLLGR</sequence>
<dbReference type="Gene3D" id="2.170.280.10">
    <property type="entry name" value="f41 fragment of flagellin, middle domain"/>
    <property type="match status" value="1"/>
</dbReference>
<comment type="subcellular location">
    <subcellularLocation>
        <location evidence="4">Secreted</location>
    </subcellularLocation>
    <subcellularLocation>
        <location evidence="4">Bacterial flagellum</location>
    </subcellularLocation>
</comment>
<dbReference type="Pfam" id="PF07196">
    <property type="entry name" value="Flagellin_IN"/>
    <property type="match status" value="1"/>
</dbReference>
<accession>A0A0W0TRB1</accession>
<evidence type="ECO:0000256" key="3">
    <source>
        <dbReference type="ARBA" id="ARBA00023143"/>
    </source>
</evidence>
<dbReference type="GO" id="GO:0009288">
    <property type="term" value="C:bacterial-type flagellum"/>
    <property type="evidence" value="ECO:0007669"/>
    <property type="project" value="UniProtKB-SubCell"/>
</dbReference>
<feature type="domain" description="Flagellin C-terminal" evidence="6">
    <location>
        <begin position="389"/>
        <end position="473"/>
    </location>
</feature>
<evidence type="ECO:0000259" key="6">
    <source>
        <dbReference type="Pfam" id="PF00700"/>
    </source>
</evidence>
<dbReference type="InterPro" id="IPR042187">
    <property type="entry name" value="Flagellin_C_sub2"/>
</dbReference>
<dbReference type="NCBIfam" id="NF009448">
    <property type="entry name" value="PRK12806.1"/>
    <property type="match status" value="1"/>
</dbReference>
<dbReference type="Gene3D" id="1.20.1330.10">
    <property type="entry name" value="f41 fragment of flagellin, N-terminal domain"/>
    <property type="match status" value="1"/>
</dbReference>
<dbReference type="Pfam" id="PF00669">
    <property type="entry name" value="Flagellin_N"/>
    <property type="match status" value="1"/>
</dbReference>
<reference evidence="7 8" key="1">
    <citation type="submission" date="2015-11" db="EMBL/GenBank/DDBJ databases">
        <title>Genomic analysis of 38 Legionella species identifies large and diverse effector repertoires.</title>
        <authorList>
            <person name="Burstein D."/>
            <person name="Amaro F."/>
            <person name="Zusman T."/>
            <person name="Lifshitz Z."/>
            <person name="Cohen O."/>
            <person name="Gilbert J.A."/>
            <person name="Pupko T."/>
            <person name="Shuman H.A."/>
            <person name="Segal G."/>
        </authorList>
    </citation>
    <scope>NUCLEOTIDE SEQUENCE [LARGE SCALE GENOMIC DNA]</scope>
    <source>
        <strain evidence="7 8">SE-32A-C8</strain>
    </source>
</reference>
<dbReference type="STRING" id="448.Lery_1130"/>
<dbReference type="PANTHER" id="PTHR42792:SF2">
    <property type="entry name" value="FLAGELLIN"/>
    <property type="match status" value="1"/>
</dbReference>
<dbReference type="GO" id="GO:0005198">
    <property type="term" value="F:structural molecule activity"/>
    <property type="evidence" value="ECO:0007669"/>
    <property type="project" value="UniProtKB-UniRule"/>
</dbReference>
<dbReference type="InterPro" id="IPR001492">
    <property type="entry name" value="Flagellin"/>
</dbReference>
<dbReference type="PANTHER" id="PTHR42792">
    <property type="entry name" value="FLAGELLIN"/>
    <property type="match status" value="1"/>
</dbReference>
<dbReference type="Gene3D" id="6.10.280.190">
    <property type="match status" value="1"/>
</dbReference>
<name>A0A0W0TRB1_LEGER</name>